<feature type="compositionally biased region" description="Low complexity" evidence="1">
    <location>
        <begin position="244"/>
        <end position="258"/>
    </location>
</feature>
<protein>
    <submittedName>
        <fullName evidence="3">Rho termination factor, N-terminal</fullName>
    </submittedName>
</protein>
<name>A0A6J5RHA0_9CAUD</name>
<feature type="compositionally biased region" description="Acidic residues" evidence="1">
    <location>
        <begin position="261"/>
        <end position="294"/>
    </location>
</feature>
<dbReference type="Pfam" id="PF07498">
    <property type="entry name" value="Rho_N"/>
    <property type="match status" value="1"/>
</dbReference>
<proteinExistence type="predicted"/>
<evidence type="ECO:0000259" key="2">
    <source>
        <dbReference type="Pfam" id="PF07498"/>
    </source>
</evidence>
<feature type="region of interest" description="Disordered" evidence="1">
    <location>
        <begin position="186"/>
        <end position="296"/>
    </location>
</feature>
<dbReference type="GO" id="GO:0006353">
    <property type="term" value="P:DNA-templated transcription termination"/>
    <property type="evidence" value="ECO:0007669"/>
    <property type="project" value="InterPro"/>
</dbReference>
<dbReference type="EMBL" id="LR797193">
    <property type="protein sequence ID" value="CAB4192961.1"/>
    <property type="molecule type" value="Genomic_DNA"/>
</dbReference>
<feature type="compositionally biased region" description="Acidic residues" evidence="1">
    <location>
        <begin position="221"/>
        <end position="239"/>
    </location>
</feature>
<evidence type="ECO:0000256" key="1">
    <source>
        <dbReference type="SAM" id="MobiDB-lite"/>
    </source>
</evidence>
<gene>
    <name evidence="3" type="ORF">UFOVP1246_3</name>
</gene>
<sequence length="332" mass="36549">MTKYQGGKVGSLSRLREQLKKGGGGAFIKNVPANDVMVVRFLTEPDDWYGYKEAYDTEVRRYFPVLEGMEITSEQRVSNRFLAIVLDVTEDKVIPLKMPKDLANRVLMRYDRYETIMDRDYELSRMGEGLDTTYDCAPGDKVKRNLAKYELLDLDEVIAKAADYAGTGNNVPESSSAKKAAAKRTVAVVEDDDDDEEEETPVVKAPVAKVAPKRPAPAAAVEDDDDEEDEDDEDDEDEAPAPAPVKKSAPVKKAAAKPAVEEDDSFPEDDDDDDDDDDDAVAAADEEGGDDSYSEAELQAMSLRDLRALAEAYGIDHAGLNKAALIEAIMYE</sequence>
<feature type="domain" description="Rho termination factor-like N-terminal" evidence="2">
    <location>
        <begin position="297"/>
        <end position="330"/>
    </location>
</feature>
<accession>A0A6J5RHA0</accession>
<dbReference type="InterPro" id="IPR011112">
    <property type="entry name" value="Rho-like_N"/>
</dbReference>
<reference evidence="3" key="1">
    <citation type="submission" date="2020-05" db="EMBL/GenBank/DDBJ databases">
        <authorList>
            <person name="Chiriac C."/>
            <person name="Salcher M."/>
            <person name="Ghai R."/>
            <person name="Kavagutti S V."/>
        </authorList>
    </citation>
    <scope>NUCLEOTIDE SEQUENCE</scope>
</reference>
<organism evidence="3">
    <name type="scientific">uncultured Caudovirales phage</name>
    <dbReference type="NCBI Taxonomy" id="2100421"/>
    <lineage>
        <taxon>Viruses</taxon>
        <taxon>Duplodnaviria</taxon>
        <taxon>Heunggongvirae</taxon>
        <taxon>Uroviricota</taxon>
        <taxon>Caudoviricetes</taxon>
        <taxon>Peduoviridae</taxon>
        <taxon>Maltschvirus</taxon>
        <taxon>Maltschvirus maltsch</taxon>
    </lineage>
</organism>
<feature type="compositionally biased region" description="Acidic residues" evidence="1">
    <location>
        <begin position="189"/>
        <end position="200"/>
    </location>
</feature>
<evidence type="ECO:0000313" key="3">
    <source>
        <dbReference type="EMBL" id="CAB4192961.1"/>
    </source>
</evidence>